<name>A0ABN7P6G0_TIMPD</name>
<dbReference type="EMBL" id="CAJPIN010021385">
    <property type="protein sequence ID" value="CAG2062634.1"/>
    <property type="molecule type" value="Genomic_DNA"/>
</dbReference>
<comment type="caution">
    <text evidence="1">The sequence shown here is derived from an EMBL/GenBank/DDBJ whole genome shotgun (WGS) entry which is preliminary data.</text>
</comment>
<reference evidence="1" key="1">
    <citation type="submission" date="2021-03" db="EMBL/GenBank/DDBJ databases">
        <authorList>
            <person name="Tran Van P."/>
        </authorList>
    </citation>
    <scope>NUCLEOTIDE SEQUENCE</scope>
</reference>
<sequence>MGNPILTYHDVTGDVTSSADVGARDPLKNYPPFQWHTLPCLLRAANIQLSTSFSSTSSLWTELNKARGIRTHVQPRLSRSHQSYLFVNLVYLRHVEGLVNSCSGVTWSRSHQSYLFVNLVYLRHVEGLVNSCNGVTWVGEGDTPLLITLGGESHYFLKCTVTGISTRKLVWSRFCDCFVCYLLLCPMDDQISTCWKRGKVSDFCAKRPGLNPRVPAQIYLIAKPFLHL</sequence>
<evidence type="ECO:0000313" key="2">
    <source>
        <dbReference type="Proteomes" id="UP001153148"/>
    </source>
</evidence>
<accession>A0ABN7P6G0</accession>
<organism evidence="1 2">
    <name type="scientific">Timema podura</name>
    <name type="common">Walking stick</name>
    <dbReference type="NCBI Taxonomy" id="61482"/>
    <lineage>
        <taxon>Eukaryota</taxon>
        <taxon>Metazoa</taxon>
        <taxon>Ecdysozoa</taxon>
        <taxon>Arthropoda</taxon>
        <taxon>Hexapoda</taxon>
        <taxon>Insecta</taxon>
        <taxon>Pterygota</taxon>
        <taxon>Neoptera</taxon>
        <taxon>Polyneoptera</taxon>
        <taxon>Phasmatodea</taxon>
        <taxon>Timematodea</taxon>
        <taxon>Timematoidea</taxon>
        <taxon>Timematidae</taxon>
        <taxon>Timema</taxon>
    </lineage>
</organism>
<proteinExistence type="predicted"/>
<dbReference type="Proteomes" id="UP001153148">
    <property type="component" value="Unassembled WGS sequence"/>
</dbReference>
<evidence type="ECO:0000313" key="1">
    <source>
        <dbReference type="EMBL" id="CAG2062634.1"/>
    </source>
</evidence>
<keyword evidence="2" id="KW-1185">Reference proteome</keyword>
<protein>
    <submittedName>
        <fullName evidence="1">Uncharacterized protein</fullName>
    </submittedName>
</protein>
<gene>
    <name evidence="1" type="ORF">TPAB3V08_LOCUS9584</name>
</gene>